<protein>
    <submittedName>
        <fullName evidence="1">Uncharacterized protein</fullName>
    </submittedName>
</protein>
<reference evidence="1" key="2">
    <citation type="submission" date="2011-11" db="EMBL/GenBank/DDBJ databases">
        <authorList>
            <person name="Barker E."/>
        </authorList>
    </citation>
    <scope>NUCLEOTIDE SEQUENCE</scope>
    <source>
        <strain evidence="1">Birmingham 1</strain>
    </source>
</reference>
<accession>G8C3R5</accession>
<dbReference type="HOGENOM" id="CLU_107062_0_0_14"/>
<organism evidence="1">
    <name type="scientific">Candidatus Mycoplasma haematominutum 'Birmingham 1'</name>
    <dbReference type="NCBI Taxonomy" id="1116213"/>
    <lineage>
        <taxon>Bacteria</taxon>
        <taxon>Bacillati</taxon>
        <taxon>Mycoplasmatota</taxon>
        <taxon>Mollicutes</taxon>
        <taxon>Mycoplasmataceae</taxon>
        <taxon>Mycoplasma</taxon>
    </lineage>
</organism>
<name>G8C3R5_9MOLU</name>
<reference evidence="1" key="1">
    <citation type="submission" date="2011-11" db="EMBL/GenBank/DDBJ databases">
        <title>Complete genome sequence of Candidatus Mycoplasma haemominutum.</title>
        <authorList>
            <person name="Barker E.N."/>
            <person name="Darby A.C."/>
            <person name="Helps C.R."/>
            <person name="Peters I.R."/>
            <person name="Hughes M.A."/>
            <person name="Radford A.D."/>
            <person name="Novacco M."/>
            <person name="Boretti F."/>
            <person name="Hofmann-Lehmann R."/>
            <person name="Tasker S."/>
        </authorList>
    </citation>
    <scope>NUCLEOTIDE SEQUENCE</scope>
    <source>
        <strain evidence="1">Birmingham 1</strain>
    </source>
</reference>
<gene>
    <name evidence="1" type="ORF">MHM_04450</name>
</gene>
<dbReference type="EMBL" id="HE613254">
    <property type="protein sequence ID" value="CCE66963.1"/>
    <property type="molecule type" value="Genomic_DNA"/>
</dbReference>
<sequence length="195" mass="21182">MLLQSQSLLVFQQQLVQNPLKGGGAETTLVLEKCSATEIKGQEVSFGASEEKDLCWTIESTVSDRGTQGDDKYTALFKERWSSPTTSWDRNNSSSVWKTSCLMDSSSPKWAISAQDSSNGTEYLGYCGVNAQHTQLFLKKVDSNSSGGNSQLQLSLCTGSCFSESSSIGTQSSLKNWSNPTGAWASVKFWKKSAS</sequence>
<dbReference type="PATRIC" id="fig|1116213.3.peg.482"/>
<dbReference type="AlphaFoldDB" id="G8C3R5"/>
<dbReference type="KEGG" id="mhb:MHM_04450"/>
<proteinExistence type="predicted"/>
<evidence type="ECO:0000313" key="1">
    <source>
        <dbReference type="EMBL" id="CCE66963.1"/>
    </source>
</evidence>